<evidence type="ECO:0000313" key="2">
    <source>
        <dbReference type="Proteomes" id="UP000094565"/>
    </source>
</evidence>
<evidence type="ECO:0000313" key="1">
    <source>
        <dbReference type="EMBL" id="ANZ77686.1"/>
    </source>
</evidence>
<dbReference type="Pfam" id="PF04938">
    <property type="entry name" value="SIP1"/>
    <property type="match status" value="1"/>
</dbReference>
<keyword evidence="2" id="KW-1185">Reference proteome</keyword>
<dbReference type="GO" id="GO:0000387">
    <property type="term" value="P:spliceosomal snRNP assembly"/>
    <property type="evidence" value="ECO:0007669"/>
    <property type="project" value="InterPro"/>
</dbReference>
<dbReference type="OrthoDB" id="428895at2759"/>
<dbReference type="EMBL" id="CP014587">
    <property type="protein sequence ID" value="ANZ77686.1"/>
    <property type="molecule type" value="Genomic_DNA"/>
</dbReference>
<protein>
    <submittedName>
        <fullName evidence="1">BA75_05216T0</fullName>
    </submittedName>
</protein>
<gene>
    <name evidence="1" type="ORF">ATY40_BA7505216</name>
</gene>
<dbReference type="AlphaFoldDB" id="A0A1B2JI41"/>
<organism evidence="1 2">
    <name type="scientific">Komagataella pastoris</name>
    <name type="common">Yeast</name>
    <name type="synonym">Pichia pastoris</name>
    <dbReference type="NCBI Taxonomy" id="4922"/>
    <lineage>
        <taxon>Eukaryota</taxon>
        <taxon>Fungi</taxon>
        <taxon>Dikarya</taxon>
        <taxon>Ascomycota</taxon>
        <taxon>Saccharomycotina</taxon>
        <taxon>Pichiomycetes</taxon>
        <taxon>Pichiales</taxon>
        <taxon>Pichiaceae</taxon>
        <taxon>Komagataella</taxon>
    </lineage>
</organism>
<dbReference type="Proteomes" id="UP000094565">
    <property type="component" value="Chromosome 4"/>
</dbReference>
<sequence>MKRQNQPYELLTLKKKRLEQPESSIEHTRGPLDFQFGQRKAFPVDLDIDPSKLPQNGGSLPQDVMTYLAMVRMEAEGNEKYNIDEDENFYLHETVASKEDTALEPVDDEHQMHVTWHREYTEYFKARQEELNTLGKEIEGNDKFVEPCSAQLWKKYVFETTPDEQLIVVIPFDVKFKMIVYFTRWLNKTLNANLIKWIEITLESLPELLEGTEISLLRNLAKKAIKLRGNDLDSTSLSVMDEIISIVGDVYHQRDLLEGYL</sequence>
<reference evidence="1 2" key="1">
    <citation type="submission" date="2016-02" db="EMBL/GenBank/DDBJ databases">
        <title>Comparative genomic and transcriptomic foundation for Pichia pastoris.</title>
        <authorList>
            <person name="Love K.R."/>
            <person name="Shah K.A."/>
            <person name="Whittaker C.A."/>
            <person name="Wu J."/>
            <person name="Bartlett M.C."/>
            <person name="Ma D."/>
            <person name="Leeson R.L."/>
            <person name="Priest M."/>
            <person name="Young S.K."/>
            <person name="Love J.C."/>
        </authorList>
    </citation>
    <scope>NUCLEOTIDE SEQUENCE [LARGE SCALE GENOMIC DNA]</scope>
    <source>
        <strain evidence="1 2">ATCC 28485</strain>
    </source>
</reference>
<name>A0A1B2JI41_PICPA</name>
<accession>A0A1B2JI41</accession>
<dbReference type="InterPro" id="IPR035426">
    <property type="entry name" value="Gemin2/Brr1"/>
</dbReference>
<dbReference type="Gene3D" id="1.20.58.1070">
    <property type="match status" value="1"/>
</dbReference>
<proteinExistence type="predicted"/>